<feature type="transmembrane region" description="Helical" evidence="15">
    <location>
        <begin position="1141"/>
        <end position="1162"/>
    </location>
</feature>
<reference evidence="16" key="2">
    <citation type="journal article" date="2023" name="Microbiol Resour">
        <title>Decontamination and Annotation of the Draft Genome Sequence of the Oomycete Lagenidium giganteum ARSEF 373.</title>
        <authorList>
            <person name="Morgan W.R."/>
            <person name="Tartar A."/>
        </authorList>
    </citation>
    <scope>NUCLEOTIDE SEQUENCE</scope>
    <source>
        <strain evidence="16">ARSEF 373</strain>
    </source>
</reference>
<feature type="transmembrane region" description="Helical" evidence="15">
    <location>
        <begin position="1248"/>
        <end position="1271"/>
    </location>
</feature>
<evidence type="ECO:0000256" key="10">
    <source>
        <dbReference type="ARBA" id="ARBA00023136"/>
    </source>
</evidence>
<organism evidence="16 17">
    <name type="scientific">Lagenidium giganteum</name>
    <dbReference type="NCBI Taxonomy" id="4803"/>
    <lineage>
        <taxon>Eukaryota</taxon>
        <taxon>Sar</taxon>
        <taxon>Stramenopiles</taxon>
        <taxon>Oomycota</taxon>
        <taxon>Peronosporomycetes</taxon>
        <taxon>Pythiales</taxon>
        <taxon>Pythiaceae</taxon>
    </lineage>
</organism>
<sequence>MMSPSAAHVPAWWSWTWRRRPLSNAAQRVLSALVLMPSITAFLWLSPVFATTTVCALVVSIACYEFAWLAHRIQTRILAAYERIHPSSPDDNHDHTEVDDDDEQPRRTRSSSLWLRSPYEHHDQAAPRASFIALRDDTSASPSSVPVQGSDRSTSMLVRHPPSTCMVHDDCPEDRSVPQASKCAVSSLAARWFGGYQWPAALVVAAIGSAVSTGIFQAITTKNASLVSDSFTGFQLHYQAITSAAAYLCACFTPNWQSAVIVVFQKEIFTALTLYSMKCPINNYHCSDVLHASHFIILGMAVMMAFRAATARTRPALVVSVLLDALGVVYILGSLFLIVSFVDLDRRDTYRKLLLALLAVVWASDSGAYLVGKILEWWDYQNTHALAKHLSSNKDYEGTLGAVCFGVVAMFASSSVLEIGGTVIEKLMFATCAVIAGRIGDLFESLLKRAALVKDSGVLIPGHGGMLDRIDALMFAAIVFSRYFGAIISAAFGFDRRRHTVGHNAAVVEADVDDGLSVGLRRVFVLFSWLAHRIQFQLVSTYDWYENAPKGAASEAGDDPFPFQSFVSGFTQSTSYDFTQDDDDAMEVFGEPVIRRSAVPMAPSPLDSLEFNPNQCVVTKLAESWCYGREWVVKIVFAVPLTVAWLLFSHYVLWEYLLPVGSVPKEVADAITFCWFTNLFAFLCALSTPTWTSAFCLMVHKFFFTSLLLEVLSCPLSVNRSGVCTTGITGNPTHVFIVGAMMLMFVRIVTTKNAMDLIVSTLLEIGGYVYVVGTLMTVISIVDPRDPEAHRSAMTARLLLVLLYVVWISDSVAFLCNAIMRHFQVSHARLFPRRLTMNFDVEATICALGFGTITMLIACEVLGVPGDIGSKVAYAFAGVLVGRFGSLFLTMLKQAAGSRWTSRLVPGFGGVLDAVSTLLFAGLVFAKFYVNTTRRVASSLVMAPTVTVLLWFFPIAGAILMTTIMALVGANEYLWLAFRIQSRLRATYDHYETVETAATSRFAFVPGVPAEQATRQLETFTLPAIDSEECTISSIKRNVFRGKHWLAVLGTALPCSGLLLCVDLLMNHMSTSSKKTELTRNNHPIFYWVFLITTRYLACVCMFLTPNGEAAVIMIFYSCFFTAMVSRTLECPLGEFTCEGGANVMIMFMVGVGVILFFRCLVSRDPLELVVTATLDLLGFLYVFAFSTALIALVDEDQKERTRALLLALLYIVWAADTAAFACGKLMELTSYQHYNPLRKHLSANKDVEGTVLAVVMGIAAMATLTALAFPDRKPSAGAQIGVATWCVLAGRLGDLLLSMIKRAAGVKQSSDLIPGHGGMLDRVDSLLFAA</sequence>
<feature type="transmembrane region" description="Helical" evidence="15">
    <location>
        <begin position="762"/>
        <end position="782"/>
    </location>
</feature>
<keyword evidence="5 13" id="KW-0808">Transferase</keyword>
<evidence type="ECO:0000256" key="5">
    <source>
        <dbReference type="ARBA" id="ARBA00022679"/>
    </source>
</evidence>
<comment type="pathway">
    <text evidence="13">Phospholipid metabolism; CDP-diacylglycerol biosynthesis; CDP-diacylglycerol from sn-glycerol 3-phosphate: step 3/3.</text>
</comment>
<comment type="subcellular location">
    <subcellularLocation>
        <location evidence="1">Cell membrane</location>
        <topology evidence="1">Multi-pass membrane protein</topology>
    </subcellularLocation>
</comment>
<feature type="compositionally biased region" description="Basic and acidic residues" evidence="14">
    <location>
        <begin position="86"/>
        <end position="96"/>
    </location>
</feature>
<evidence type="ECO:0000256" key="1">
    <source>
        <dbReference type="ARBA" id="ARBA00004651"/>
    </source>
</evidence>
<comment type="catalytic activity">
    <reaction evidence="13">
        <text>a 1,2-diacyl-sn-glycero-3-phosphate + CTP + H(+) = a CDP-1,2-diacyl-sn-glycerol + diphosphate</text>
        <dbReference type="Rhea" id="RHEA:16229"/>
        <dbReference type="ChEBI" id="CHEBI:15378"/>
        <dbReference type="ChEBI" id="CHEBI:33019"/>
        <dbReference type="ChEBI" id="CHEBI:37563"/>
        <dbReference type="ChEBI" id="CHEBI:58332"/>
        <dbReference type="ChEBI" id="CHEBI:58608"/>
        <dbReference type="EC" id="2.7.7.41"/>
    </reaction>
</comment>
<comment type="caution">
    <text evidence="16">The sequence shown here is derived from an EMBL/GenBank/DDBJ whole genome shotgun (WGS) entry which is preliminary data.</text>
</comment>
<feature type="transmembrane region" description="Helical" evidence="15">
    <location>
        <begin position="289"/>
        <end position="309"/>
    </location>
</feature>
<dbReference type="GO" id="GO:0004605">
    <property type="term" value="F:phosphatidate cytidylyltransferase activity"/>
    <property type="evidence" value="ECO:0007669"/>
    <property type="project" value="UniProtKB-EC"/>
</dbReference>
<feature type="transmembrane region" description="Helical" evidence="15">
    <location>
        <begin position="872"/>
        <end position="892"/>
    </location>
</feature>
<feature type="transmembrane region" description="Helical" evidence="15">
    <location>
        <begin position="694"/>
        <end position="713"/>
    </location>
</feature>
<evidence type="ECO:0000256" key="14">
    <source>
        <dbReference type="SAM" id="MobiDB-lite"/>
    </source>
</evidence>
<feature type="transmembrane region" description="Helical" evidence="15">
    <location>
        <begin position="396"/>
        <end position="417"/>
    </location>
</feature>
<feature type="transmembrane region" description="Helical" evidence="15">
    <location>
        <begin position="1169"/>
        <end position="1193"/>
    </location>
</feature>
<feature type="transmembrane region" description="Helical" evidence="15">
    <location>
        <begin position="841"/>
        <end position="866"/>
    </location>
</feature>
<comment type="similarity">
    <text evidence="2 13">Belongs to the CDS family.</text>
</comment>
<dbReference type="InterPro" id="IPR000374">
    <property type="entry name" value="PC_trans"/>
</dbReference>
<keyword evidence="9" id="KW-0443">Lipid metabolism</keyword>
<evidence type="ECO:0000313" key="17">
    <source>
        <dbReference type="Proteomes" id="UP001146120"/>
    </source>
</evidence>
<feature type="transmembrane region" description="Helical" evidence="15">
    <location>
        <begin position="1085"/>
        <end position="1104"/>
    </location>
</feature>
<reference evidence="16" key="1">
    <citation type="submission" date="2022-11" db="EMBL/GenBank/DDBJ databases">
        <authorList>
            <person name="Morgan W.R."/>
            <person name="Tartar A."/>
        </authorList>
    </citation>
    <scope>NUCLEOTIDE SEQUENCE</scope>
    <source>
        <strain evidence="16">ARSEF 373</strain>
    </source>
</reference>
<feature type="transmembrane region" description="Helical" evidence="15">
    <location>
        <begin position="1205"/>
        <end position="1227"/>
    </location>
</feature>
<accession>A0AAV2ZDB6</accession>
<evidence type="ECO:0000256" key="2">
    <source>
        <dbReference type="ARBA" id="ARBA00010185"/>
    </source>
</evidence>
<keyword evidence="6 13" id="KW-0812">Transmembrane</keyword>
<proteinExistence type="inferred from homology"/>
<dbReference type="EC" id="2.7.7.41" evidence="13"/>
<evidence type="ECO:0000256" key="13">
    <source>
        <dbReference type="RuleBase" id="RU003938"/>
    </source>
</evidence>
<keyword evidence="17" id="KW-1185">Reference proteome</keyword>
<keyword evidence="12" id="KW-1208">Phospholipid metabolism</keyword>
<feature type="non-terminal residue" evidence="16">
    <location>
        <position position="1331"/>
    </location>
</feature>
<feature type="transmembrane region" description="Helical" evidence="15">
    <location>
        <begin position="631"/>
        <end position="648"/>
    </location>
</feature>
<feature type="transmembrane region" description="Helical" evidence="15">
    <location>
        <begin position="794"/>
        <end position="820"/>
    </location>
</feature>
<evidence type="ECO:0000256" key="7">
    <source>
        <dbReference type="ARBA" id="ARBA00022695"/>
    </source>
</evidence>
<dbReference type="EMBL" id="DAKRPA010000013">
    <property type="protein sequence ID" value="DBA03999.1"/>
    <property type="molecule type" value="Genomic_DNA"/>
</dbReference>
<evidence type="ECO:0000256" key="3">
    <source>
        <dbReference type="ARBA" id="ARBA00022475"/>
    </source>
</evidence>
<feature type="region of interest" description="Disordered" evidence="14">
    <location>
        <begin position="86"/>
        <end position="113"/>
    </location>
</feature>
<feature type="transmembrane region" description="Helical" evidence="15">
    <location>
        <begin position="472"/>
        <end position="494"/>
    </location>
</feature>
<feature type="transmembrane region" description="Helical" evidence="15">
    <location>
        <begin position="353"/>
        <end position="375"/>
    </location>
</feature>
<evidence type="ECO:0000256" key="4">
    <source>
        <dbReference type="ARBA" id="ARBA00022516"/>
    </source>
</evidence>
<evidence type="ECO:0000313" key="16">
    <source>
        <dbReference type="EMBL" id="DBA03999.1"/>
    </source>
</evidence>
<feature type="transmembrane region" description="Helical" evidence="15">
    <location>
        <begin position="668"/>
        <end position="687"/>
    </location>
</feature>
<protein>
    <recommendedName>
        <fullName evidence="13">Phosphatidate cytidylyltransferase</fullName>
        <ecNumber evidence="13">2.7.7.41</ecNumber>
    </recommendedName>
</protein>
<keyword evidence="4" id="KW-0444">Lipid biosynthesis</keyword>
<gene>
    <name evidence="16" type="ORF">N0F65_010652</name>
</gene>
<feature type="transmembrane region" description="Helical" evidence="15">
    <location>
        <begin position="904"/>
        <end position="930"/>
    </location>
</feature>
<dbReference type="PANTHER" id="PTHR46382">
    <property type="entry name" value="PHOSPHATIDATE CYTIDYLYLTRANSFERASE"/>
    <property type="match status" value="1"/>
</dbReference>
<feature type="transmembrane region" description="Helical" evidence="15">
    <location>
        <begin position="1045"/>
        <end position="1065"/>
    </location>
</feature>
<dbReference type="PANTHER" id="PTHR46382:SF1">
    <property type="entry name" value="PHOSPHATIDATE CYTIDYLYLTRANSFERASE"/>
    <property type="match status" value="1"/>
</dbReference>
<keyword evidence="8 15" id="KW-1133">Transmembrane helix</keyword>
<feature type="transmembrane region" description="Helical" evidence="15">
    <location>
        <begin position="316"/>
        <end position="341"/>
    </location>
</feature>
<keyword evidence="3" id="KW-1003">Cell membrane</keyword>
<evidence type="ECO:0000256" key="8">
    <source>
        <dbReference type="ARBA" id="ARBA00022989"/>
    </source>
</evidence>
<keyword evidence="11" id="KW-0594">Phospholipid biosynthesis</keyword>
<evidence type="ECO:0000256" key="11">
    <source>
        <dbReference type="ARBA" id="ARBA00023209"/>
    </source>
</evidence>
<evidence type="ECO:0000256" key="15">
    <source>
        <dbReference type="SAM" id="Phobius"/>
    </source>
</evidence>
<dbReference type="Pfam" id="PF01148">
    <property type="entry name" value="CTP_transf_1"/>
    <property type="match status" value="2"/>
</dbReference>
<evidence type="ECO:0000256" key="6">
    <source>
        <dbReference type="ARBA" id="ARBA00022692"/>
    </source>
</evidence>
<feature type="transmembrane region" description="Helical" evidence="15">
    <location>
        <begin position="950"/>
        <end position="975"/>
    </location>
</feature>
<dbReference type="GO" id="GO:0016024">
    <property type="term" value="P:CDP-diacylglycerol biosynthetic process"/>
    <property type="evidence" value="ECO:0007669"/>
    <property type="project" value="TreeGrafter"/>
</dbReference>
<name>A0AAV2ZDB6_9STRA</name>
<feature type="transmembrane region" description="Helical" evidence="15">
    <location>
        <begin position="733"/>
        <end position="750"/>
    </location>
</feature>
<evidence type="ECO:0000256" key="12">
    <source>
        <dbReference type="ARBA" id="ARBA00023264"/>
    </source>
</evidence>
<dbReference type="GO" id="GO:0005886">
    <property type="term" value="C:plasma membrane"/>
    <property type="evidence" value="ECO:0007669"/>
    <property type="project" value="UniProtKB-SubCell"/>
</dbReference>
<keyword evidence="7 13" id="KW-0548">Nucleotidyltransferase</keyword>
<keyword evidence="10 15" id="KW-0472">Membrane</keyword>
<dbReference type="Proteomes" id="UP001146120">
    <property type="component" value="Unassembled WGS sequence"/>
</dbReference>
<dbReference type="PROSITE" id="PS01315">
    <property type="entry name" value="CDS"/>
    <property type="match status" value="1"/>
</dbReference>
<evidence type="ECO:0000256" key="9">
    <source>
        <dbReference type="ARBA" id="ARBA00023098"/>
    </source>
</evidence>